<protein>
    <recommendedName>
        <fullName evidence="5">Succinylglutamate desuccinylase/Aspartoacylase catalytic domain-containing protein</fullName>
    </recommendedName>
</protein>
<keyword evidence="4" id="KW-0862">Zinc</keyword>
<comment type="cofactor">
    <cofactor evidence="1">
        <name>Zn(2+)</name>
        <dbReference type="ChEBI" id="CHEBI:29105"/>
    </cofactor>
</comment>
<dbReference type="PIRSF" id="PIRSF039012">
    <property type="entry name" value="ASP"/>
    <property type="match status" value="1"/>
</dbReference>
<keyword evidence="2" id="KW-0479">Metal-binding</keyword>
<proteinExistence type="predicted"/>
<dbReference type="GO" id="GO:0046872">
    <property type="term" value="F:metal ion binding"/>
    <property type="evidence" value="ECO:0007669"/>
    <property type="project" value="UniProtKB-KW"/>
</dbReference>
<gene>
    <name evidence="6" type="ORF">SAMN05421823_109260</name>
</gene>
<evidence type="ECO:0000256" key="3">
    <source>
        <dbReference type="ARBA" id="ARBA00022801"/>
    </source>
</evidence>
<dbReference type="Proteomes" id="UP000198510">
    <property type="component" value="Unassembled WGS sequence"/>
</dbReference>
<dbReference type="InterPro" id="IPR043795">
    <property type="entry name" value="N-alpha-Ac-DABA-like"/>
</dbReference>
<evidence type="ECO:0000256" key="2">
    <source>
        <dbReference type="ARBA" id="ARBA00022723"/>
    </source>
</evidence>
<dbReference type="Pfam" id="PF24827">
    <property type="entry name" value="AstE_AspA_cat"/>
    <property type="match status" value="1"/>
</dbReference>
<evidence type="ECO:0000313" key="6">
    <source>
        <dbReference type="EMBL" id="SDM00771.1"/>
    </source>
</evidence>
<dbReference type="PANTHER" id="PTHR37326:SF1">
    <property type="entry name" value="BLL3975 PROTEIN"/>
    <property type="match status" value="1"/>
</dbReference>
<keyword evidence="3" id="KW-0378">Hydrolase</keyword>
<keyword evidence="7" id="KW-1185">Reference proteome</keyword>
<dbReference type="InterPro" id="IPR055438">
    <property type="entry name" value="AstE_AspA_cat"/>
</dbReference>
<dbReference type="InterPro" id="IPR053138">
    <property type="entry name" value="N-alpha-Ac-DABA_deacetylase"/>
</dbReference>
<evidence type="ECO:0000256" key="4">
    <source>
        <dbReference type="ARBA" id="ARBA00022833"/>
    </source>
</evidence>
<name>A0A1G9PQM6_9BACT</name>
<feature type="domain" description="Succinylglutamate desuccinylase/Aspartoacylase catalytic" evidence="5">
    <location>
        <begin position="34"/>
        <end position="219"/>
    </location>
</feature>
<dbReference type="AlphaFoldDB" id="A0A1G9PQM6"/>
<dbReference type="Gene3D" id="3.40.630.10">
    <property type="entry name" value="Zn peptidases"/>
    <property type="match status" value="1"/>
</dbReference>
<dbReference type="GO" id="GO:0016811">
    <property type="term" value="F:hydrolase activity, acting on carbon-nitrogen (but not peptide) bonds, in linear amides"/>
    <property type="evidence" value="ECO:0007669"/>
    <property type="project" value="InterPro"/>
</dbReference>
<dbReference type="RefSeq" id="WP_089685879.1">
    <property type="nucleotide sequence ID" value="NZ_FNFO01000009.1"/>
</dbReference>
<dbReference type="GO" id="GO:0016788">
    <property type="term" value="F:hydrolase activity, acting on ester bonds"/>
    <property type="evidence" value="ECO:0007669"/>
    <property type="project" value="InterPro"/>
</dbReference>
<dbReference type="EMBL" id="FNFO01000009">
    <property type="protein sequence ID" value="SDM00771.1"/>
    <property type="molecule type" value="Genomic_DNA"/>
</dbReference>
<evidence type="ECO:0000259" key="5">
    <source>
        <dbReference type="Pfam" id="PF24827"/>
    </source>
</evidence>
<accession>A0A1G9PQM6</accession>
<dbReference type="OrthoDB" id="9782876at2"/>
<evidence type="ECO:0000256" key="1">
    <source>
        <dbReference type="ARBA" id="ARBA00001947"/>
    </source>
</evidence>
<sequence length="315" mass="35154">MPNQVRYSFVRILTGSDLSNRRLPFMQAESSEEGPLVWMTACGHGDEVGGIVIIQEVFKWIKRQGLRRGKLMAFPLMNPMGFETASRQIIYSQEDLNRSFPGNPKGSLAERIAEKIFTSITQTKPSLVLDLHNDWIRSIPYTLLDVREDHALYQPLKELATHTGFPIIYDTDVINHSLSFSLVREKIPALTLEVGGSYAVNERDITYGVSAMLRVLHHLGMINYDSSFTDYPLEQSYQGKVLLYSTRPLSSNSGIIRFLVQPGNLVRAGQPLAKIYNTFGKLLETLKADRAGLILGLADSSVSFPGMPVAAIGYI</sequence>
<dbReference type="PANTHER" id="PTHR37326">
    <property type="entry name" value="BLL3975 PROTEIN"/>
    <property type="match status" value="1"/>
</dbReference>
<evidence type="ECO:0000313" key="7">
    <source>
        <dbReference type="Proteomes" id="UP000198510"/>
    </source>
</evidence>
<dbReference type="CDD" id="cd06251">
    <property type="entry name" value="M14_ASTE_ASPA-like"/>
    <property type="match status" value="1"/>
</dbReference>
<reference evidence="6 7" key="1">
    <citation type="submission" date="2016-10" db="EMBL/GenBank/DDBJ databases">
        <authorList>
            <person name="de Groot N.N."/>
        </authorList>
    </citation>
    <scope>NUCLEOTIDE SEQUENCE [LARGE SCALE GENOMIC DNA]</scope>
    <source>
        <strain evidence="6 7">DSM 25186</strain>
    </source>
</reference>
<dbReference type="STRING" id="1075417.SAMN05421823_109260"/>
<dbReference type="SUPFAM" id="SSF53187">
    <property type="entry name" value="Zn-dependent exopeptidases"/>
    <property type="match status" value="1"/>
</dbReference>
<organism evidence="6 7">
    <name type="scientific">Catalinimonas alkaloidigena</name>
    <dbReference type="NCBI Taxonomy" id="1075417"/>
    <lineage>
        <taxon>Bacteria</taxon>
        <taxon>Pseudomonadati</taxon>
        <taxon>Bacteroidota</taxon>
        <taxon>Cytophagia</taxon>
        <taxon>Cytophagales</taxon>
        <taxon>Catalimonadaceae</taxon>
        <taxon>Catalinimonas</taxon>
    </lineage>
</organism>